<reference evidence="2 3" key="1">
    <citation type="submission" date="2019-10" db="EMBL/GenBank/DDBJ databases">
        <title>Evaluation of single-gene subtyping targets for Pseudomonas.</title>
        <authorList>
            <person name="Reichler S.J."/>
            <person name="Orsi R.H."/>
            <person name="Wiedmann M."/>
            <person name="Martin N.H."/>
            <person name="Murphy S.I."/>
        </authorList>
    </citation>
    <scope>NUCLEOTIDE SEQUENCE [LARGE SCALE GENOMIC DNA]</scope>
    <source>
        <strain evidence="2 3">FSL R10-3257</strain>
    </source>
</reference>
<sequence>MAVALLKQTEKGQPKNVKSTPSVHTHAEAKDHTIYLFERKIVNGVNVHDGVEFFETNMPIGMLPPSLTDSTDVTKYREDYGHVVADFLDGYAAQNRDKTYAKPNPLIAFKWVLSFKQDELAHFETDEEKATFMKERAKDYLVAMGCTNSNEFFYALAPHLKDENPHVHIIQSAYKKDGNLHNFFIGKRFDGGITDVFADVSYKHEQQYPFLARNEHKTRDKHLQISLDKVGKAAGPDAGIYNLIADLSSAYDAESYSHAKVKATLEAAGYSMQSHRKNGKMQDIYLIRNATDKLDQRSYKSMPLELKKFLEMHEFHSYVKNKHKVDISSVTAKAIALTRAMQNGQIEELNQKLRDEFNVMLVPSKGAGKLHSWNLYYGDIDERIPLPKLGFETKLHINKSTQQPIQLLDISDEQFKALMNEQSTISASLNEFKQRARASRSKPHRPYTRFAYLDDETTEEFIARMRVESVMNALTRHQYLNNTLYSDFNKREMWKRKSENEYEMLQSNKSSADSLIAQIVASGNDQIEFVGTACPDIQAQLYLAAMRAGVEVKNYTPSPALIEQAQQEAEETYRKTIAANLTKVDARIAADLADPDKPQHRVFLQANSRLRRDIDQMPRVYGALYGLHKGLDISAFAYIDSVQQIPSEDVQKVVRDAQQDLQLTDEQIRSYLIALGIETAEDPVNEIEQQIEPKHRPAQVAPEQQSKLGAQPSNLRPAQPPTQAKPQSPGRDERRNRIKPQ</sequence>
<name>A0A7X1WCD7_9PSED</name>
<comment type="caution">
    <text evidence="2">The sequence shown here is derived from an EMBL/GenBank/DDBJ whole genome shotgun (WGS) entry which is preliminary data.</text>
</comment>
<gene>
    <name evidence="2" type="ORF">GHO40_20050</name>
</gene>
<proteinExistence type="predicted"/>
<dbReference type="RefSeq" id="WP_153429860.1">
    <property type="nucleotide sequence ID" value="NZ_WIWJ01000042.1"/>
</dbReference>
<evidence type="ECO:0000313" key="3">
    <source>
        <dbReference type="Proteomes" id="UP000441404"/>
    </source>
</evidence>
<feature type="compositionally biased region" description="Polar residues" evidence="1">
    <location>
        <begin position="702"/>
        <end position="726"/>
    </location>
</feature>
<dbReference type="AlphaFoldDB" id="A0A7X1WCD7"/>
<evidence type="ECO:0000256" key="1">
    <source>
        <dbReference type="SAM" id="MobiDB-lite"/>
    </source>
</evidence>
<feature type="region of interest" description="Disordered" evidence="1">
    <location>
        <begin position="690"/>
        <end position="741"/>
    </location>
</feature>
<organism evidence="2 3">
    <name type="scientific">Pseudomonas helleri</name>
    <dbReference type="NCBI Taxonomy" id="1608996"/>
    <lineage>
        <taxon>Bacteria</taxon>
        <taxon>Pseudomonadati</taxon>
        <taxon>Pseudomonadota</taxon>
        <taxon>Gammaproteobacteria</taxon>
        <taxon>Pseudomonadales</taxon>
        <taxon>Pseudomonadaceae</taxon>
        <taxon>Pseudomonas</taxon>
    </lineage>
</organism>
<evidence type="ECO:0000313" key="2">
    <source>
        <dbReference type="EMBL" id="MQT49001.1"/>
    </source>
</evidence>
<dbReference type="Proteomes" id="UP000441404">
    <property type="component" value="Unassembled WGS sequence"/>
</dbReference>
<dbReference type="EMBL" id="WIWJ01000042">
    <property type="protein sequence ID" value="MQT49001.1"/>
    <property type="molecule type" value="Genomic_DNA"/>
</dbReference>
<accession>A0A7X1WCD7</accession>
<protein>
    <submittedName>
        <fullName evidence="2">Uncharacterized protein</fullName>
    </submittedName>
</protein>